<dbReference type="Proteomes" id="UP000199595">
    <property type="component" value="Unassembled WGS sequence"/>
</dbReference>
<name>A0A1H3GXF4_9FLAO</name>
<proteinExistence type="predicted"/>
<organism evidence="1 2">
    <name type="scientific">Lutibacter oricola</name>
    <dbReference type="NCBI Taxonomy" id="762486"/>
    <lineage>
        <taxon>Bacteria</taxon>
        <taxon>Pseudomonadati</taxon>
        <taxon>Bacteroidota</taxon>
        <taxon>Flavobacteriia</taxon>
        <taxon>Flavobacteriales</taxon>
        <taxon>Flavobacteriaceae</taxon>
        <taxon>Lutibacter</taxon>
    </lineage>
</organism>
<dbReference type="AlphaFoldDB" id="A0A1H3GXF4"/>
<gene>
    <name evidence="1" type="ORF">SAMN05444411_1191</name>
</gene>
<reference evidence="1 2" key="1">
    <citation type="submission" date="2016-10" db="EMBL/GenBank/DDBJ databases">
        <authorList>
            <person name="de Groot N.N."/>
        </authorList>
    </citation>
    <scope>NUCLEOTIDE SEQUENCE [LARGE SCALE GENOMIC DNA]</scope>
    <source>
        <strain evidence="1 2">DSM 24956</strain>
    </source>
</reference>
<dbReference type="EMBL" id="FNNJ01000019">
    <property type="protein sequence ID" value="SDY07039.1"/>
    <property type="molecule type" value="Genomic_DNA"/>
</dbReference>
<sequence>MKPTLLIISLLFIFSCSSQKVVKEEKCPKIYKNKYTEILNEKYETIYKNDTIQYNEIRFECVYSAFYTHKIMFDKFGKWDKEIYPSNKKHPILVWEKVDLFSNGKKYNVYTNGIEEWKHIYASVMVFNESDIDLLHNESPEKENLTNYFADLIKKHKTEKKDFYEVYWKMVDPEKWKRMKR</sequence>
<protein>
    <submittedName>
        <fullName evidence="1">Uncharacterized protein</fullName>
    </submittedName>
</protein>
<dbReference type="RefSeq" id="WP_090126485.1">
    <property type="nucleotide sequence ID" value="NZ_FNNJ01000019.1"/>
</dbReference>
<evidence type="ECO:0000313" key="1">
    <source>
        <dbReference type="EMBL" id="SDY07039.1"/>
    </source>
</evidence>
<evidence type="ECO:0000313" key="2">
    <source>
        <dbReference type="Proteomes" id="UP000199595"/>
    </source>
</evidence>
<keyword evidence="2" id="KW-1185">Reference proteome</keyword>
<dbReference type="OrthoDB" id="1191413at2"/>
<dbReference type="PROSITE" id="PS51257">
    <property type="entry name" value="PROKAR_LIPOPROTEIN"/>
    <property type="match status" value="1"/>
</dbReference>
<accession>A0A1H3GXF4</accession>